<keyword evidence="2" id="KW-1185">Reference proteome</keyword>
<sequence>MSRYYRKPSQSKQRSRHKKSCFATLCGDSQDEYDDYTDSSDYEDPPPYTLGESLATIVYSNRNRQEAQQAQIFASRPNFVCVQPDTRYTTWPMSRPQIANYPSYLSYSPYFLPLNYCPPSRYPCYRMPNFYH</sequence>
<reference evidence="1" key="1">
    <citation type="submission" date="2018-11" db="EMBL/GenBank/DDBJ databases">
        <authorList>
            <consortium name="Pathogen Informatics"/>
        </authorList>
    </citation>
    <scope>NUCLEOTIDE SEQUENCE</scope>
</reference>
<dbReference type="Proteomes" id="UP000784294">
    <property type="component" value="Unassembled WGS sequence"/>
</dbReference>
<protein>
    <submittedName>
        <fullName evidence="1">Uncharacterized protein</fullName>
    </submittedName>
</protein>
<evidence type="ECO:0000313" key="2">
    <source>
        <dbReference type="Proteomes" id="UP000784294"/>
    </source>
</evidence>
<dbReference type="EMBL" id="CAAALY010016345">
    <property type="protein sequence ID" value="VEL12946.1"/>
    <property type="molecule type" value="Genomic_DNA"/>
</dbReference>
<name>A0A448WJ23_9PLAT</name>
<comment type="caution">
    <text evidence="1">The sequence shown here is derived from an EMBL/GenBank/DDBJ whole genome shotgun (WGS) entry which is preliminary data.</text>
</comment>
<evidence type="ECO:0000313" key="1">
    <source>
        <dbReference type="EMBL" id="VEL12946.1"/>
    </source>
</evidence>
<dbReference type="AlphaFoldDB" id="A0A448WJ23"/>
<gene>
    <name evidence="1" type="ORF">PXEA_LOCUS6386</name>
</gene>
<organism evidence="1 2">
    <name type="scientific">Protopolystoma xenopodis</name>
    <dbReference type="NCBI Taxonomy" id="117903"/>
    <lineage>
        <taxon>Eukaryota</taxon>
        <taxon>Metazoa</taxon>
        <taxon>Spiralia</taxon>
        <taxon>Lophotrochozoa</taxon>
        <taxon>Platyhelminthes</taxon>
        <taxon>Monogenea</taxon>
        <taxon>Polyopisthocotylea</taxon>
        <taxon>Polystomatidea</taxon>
        <taxon>Polystomatidae</taxon>
        <taxon>Protopolystoma</taxon>
    </lineage>
</organism>
<accession>A0A448WJ23</accession>
<proteinExistence type="predicted"/>